<dbReference type="Proteomes" id="UP000219281">
    <property type="component" value="Unassembled WGS sequence"/>
</dbReference>
<dbReference type="InterPro" id="IPR021215">
    <property type="entry name" value="DUF2752"/>
</dbReference>
<dbReference type="AlphaFoldDB" id="A0A286AE79"/>
<evidence type="ECO:0000313" key="3">
    <source>
        <dbReference type="Proteomes" id="UP000219281"/>
    </source>
</evidence>
<feature type="transmembrane region" description="Helical" evidence="1">
    <location>
        <begin position="69"/>
        <end position="87"/>
    </location>
</feature>
<organism evidence="2 3">
    <name type="scientific">Pedobacter xixiisoli</name>
    <dbReference type="NCBI Taxonomy" id="1476464"/>
    <lineage>
        <taxon>Bacteria</taxon>
        <taxon>Pseudomonadati</taxon>
        <taxon>Bacteroidota</taxon>
        <taxon>Sphingobacteriia</taxon>
        <taxon>Sphingobacteriales</taxon>
        <taxon>Sphingobacteriaceae</taxon>
        <taxon>Pedobacter</taxon>
    </lineage>
</organism>
<proteinExistence type="predicted"/>
<keyword evidence="3" id="KW-1185">Reference proteome</keyword>
<protein>
    <recommendedName>
        <fullName evidence="4">DUF2752 domain-containing protein</fullName>
    </recommendedName>
</protein>
<dbReference type="EMBL" id="OCMT01000004">
    <property type="protein sequence ID" value="SOD20206.1"/>
    <property type="molecule type" value="Genomic_DNA"/>
</dbReference>
<sequence length="91" mass="10396">MLPCPIKYLLGFDCPGCGFQRSVLALLNGNFLQSFQLYPATIPFLLSLVAGLGTWAFKLNQEAKWLKAMYFFTGFVVVVSYLYKMLFHHIH</sequence>
<evidence type="ECO:0008006" key="4">
    <source>
        <dbReference type="Google" id="ProtNLM"/>
    </source>
</evidence>
<evidence type="ECO:0000313" key="2">
    <source>
        <dbReference type="EMBL" id="SOD20206.1"/>
    </source>
</evidence>
<keyword evidence="1" id="KW-0812">Transmembrane</keyword>
<feature type="transmembrane region" description="Helical" evidence="1">
    <location>
        <begin position="37"/>
        <end position="57"/>
    </location>
</feature>
<name>A0A286AE79_9SPHI</name>
<dbReference type="Pfam" id="PF10825">
    <property type="entry name" value="DUF2752"/>
    <property type="match status" value="1"/>
</dbReference>
<gene>
    <name evidence="2" type="ORF">SAMN06297358_3919</name>
</gene>
<accession>A0A286AE79</accession>
<evidence type="ECO:0000256" key="1">
    <source>
        <dbReference type="SAM" id="Phobius"/>
    </source>
</evidence>
<keyword evidence="1" id="KW-1133">Transmembrane helix</keyword>
<keyword evidence="1" id="KW-0472">Membrane</keyword>
<reference evidence="3" key="1">
    <citation type="submission" date="2017-09" db="EMBL/GenBank/DDBJ databases">
        <authorList>
            <person name="Varghese N."/>
            <person name="Submissions S."/>
        </authorList>
    </citation>
    <scope>NUCLEOTIDE SEQUENCE [LARGE SCALE GENOMIC DNA]</scope>
    <source>
        <strain evidence="3">CGMCC 1.12803</strain>
    </source>
</reference>